<sequence length="125" mass="14086">MFDSNRQMEHMFMAIVGNGHLPHLLSTRETCHRHGRLAQSTTAARLVYGLIDKKRSRFVLGSSAKRPSSRSQATSNRFTILILSKTVFEIFLEGTIKMLGNLIGLQGDARQSAYMKIHPYCCACR</sequence>
<keyword evidence="1" id="KW-1185">Reference proteome</keyword>
<organism evidence="1 2">
    <name type="scientific">Parascaris univalens</name>
    <name type="common">Nematode worm</name>
    <dbReference type="NCBI Taxonomy" id="6257"/>
    <lineage>
        <taxon>Eukaryota</taxon>
        <taxon>Metazoa</taxon>
        <taxon>Ecdysozoa</taxon>
        <taxon>Nematoda</taxon>
        <taxon>Chromadorea</taxon>
        <taxon>Rhabditida</taxon>
        <taxon>Spirurina</taxon>
        <taxon>Ascaridomorpha</taxon>
        <taxon>Ascaridoidea</taxon>
        <taxon>Ascarididae</taxon>
        <taxon>Parascaris</taxon>
    </lineage>
</organism>
<name>A0A915BPK3_PARUN</name>
<protein>
    <submittedName>
        <fullName evidence="2">Uncharacterized protein</fullName>
    </submittedName>
</protein>
<reference evidence="2" key="1">
    <citation type="submission" date="2022-11" db="UniProtKB">
        <authorList>
            <consortium name="WormBaseParasite"/>
        </authorList>
    </citation>
    <scope>IDENTIFICATION</scope>
</reference>
<dbReference type="Proteomes" id="UP000887569">
    <property type="component" value="Unplaced"/>
</dbReference>
<accession>A0A915BPK3</accession>
<proteinExistence type="predicted"/>
<evidence type="ECO:0000313" key="2">
    <source>
        <dbReference type="WBParaSite" id="PgR050X_g048_t01"/>
    </source>
</evidence>
<dbReference type="WBParaSite" id="PgR050X_g048_t01">
    <property type="protein sequence ID" value="PgR050X_g048_t01"/>
    <property type="gene ID" value="PgR050X_g048"/>
</dbReference>
<dbReference type="AlphaFoldDB" id="A0A915BPK3"/>
<evidence type="ECO:0000313" key="1">
    <source>
        <dbReference type="Proteomes" id="UP000887569"/>
    </source>
</evidence>